<comment type="caution">
    <text evidence="8">The sequence shown here is derived from an EMBL/GenBank/DDBJ whole genome shotgun (WGS) entry which is preliminary data.</text>
</comment>
<evidence type="ECO:0000256" key="6">
    <source>
        <dbReference type="ARBA" id="ARBA00023239"/>
    </source>
</evidence>
<gene>
    <name evidence="8" type="ORF">WA026_001938</name>
</gene>
<keyword evidence="6" id="KW-0456">Lyase</keyword>
<keyword evidence="9" id="KW-1185">Reference proteome</keyword>
<dbReference type="InterPro" id="IPR050401">
    <property type="entry name" value="Cyclic_nucleotide_synthase"/>
</dbReference>
<dbReference type="PANTHER" id="PTHR11920:SF501">
    <property type="entry name" value="GUANYLATE CYCLASE 32E"/>
    <property type="match status" value="1"/>
</dbReference>
<accession>A0AAW1USD0</accession>
<evidence type="ECO:0000256" key="5">
    <source>
        <dbReference type="ARBA" id="ARBA00023136"/>
    </source>
</evidence>
<dbReference type="InterPro" id="IPR028082">
    <property type="entry name" value="Peripla_BP_I"/>
</dbReference>
<evidence type="ECO:0000256" key="4">
    <source>
        <dbReference type="ARBA" id="ARBA00022989"/>
    </source>
</evidence>
<comment type="subcellular location">
    <subcellularLocation>
        <location evidence="1">Membrane</location>
    </subcellularLocation>
</comment>
<evidence type="ECO:0000313" key="8">
    <source>
        <dbReference type="EMBL" id="KAK9883749.1"/>
    </source>
</evidence>
<dbReference type="GO" id="GO:0004016">
    <property type="term" value="F:adenylate cyclase activity"/>
    <property type="evidence" value="ECO:0007669"/>
    <property type="project" value="TreeGrafter"/>
</dbReference>
<dbReference type="PANTHER" id="PTHR11920">
    <property type="entry name" value="GUANYLYL CYCLASE"/>
    <property type="match status" value="1"/>
</dbReference>
<dbReference type="Proteomes" id="UP001431783">
    <property type="component" value="Unassembled WGS sequence"/>
</dbReference>
<name>A0AAW1USD0_9CUCU</name>
<dbReference type="Pfam" id="PF01094">
    <property type="entry name" value="ANF_receptor"/>
    <property type="match status" value="1"/>
</dbReference>
<evidence type="ECO:0000313" key="9">
    <source>
        <dbReference type="Proteomes" id="UP001431783"/>
    </source>
</evidence>
<sequence>MFYTFARTLPPSSKVSKSVVALLRAFQWYKFVIVSGKHPASGSEVKEAIEELSHFHGLIVTDTRQYNDYIPRYIEQMDNIVADTYERTRVYVFVGEHIALIDFVKCLQRRRLLDSGEYVVISVDDEIYDPNKRINIIRRDYLDPFLNETWGNGTDLMGFRSVLKLTPSHPRNPNYRYLCEQIKAISTKPPFCVPYHHKIFDSISVPIQAAYLYDAVMIYARALTEVLKNDEDPRNGTAILRRIVNRSYHSIQGYDVYIDGNGDAEGNFTVVALLDDRDANGSALPMSMQPVGYFQYTPNGSSTPYAVPEFRYFDSKRPIQWVGGKIPRAEPVCGFYNENCIYKPDWRLITGMSCASTVVLVGLLLAVRHYRYEQKLACLLWKIEMKDVTIIPTETAEISSKSMIQVCRYSLFQAPTSSFIDISDGSPKRAYTRIGLYKGNIVAIKLLKRRTVDLTRSIRKELKQVCILSLFR</sequence>
<organism evidence="8 9">
    <name type="scientific">Henosepilachna vigintioctopunctata</name>
    <dbReference type="NCBI Taxonomy" id="420089"/>
    <lineage>
        <taxon>Eukaryota</taxon>
        <taxon>Metazoa</taxon>
        <taxon>Ecdysozoa</taxon>
        <taxon>Arthropoda</taxon>
        <taxon>Hexapoda</taxon>
        <taxon>Insecta</taxon>
        <taxon>Pterygota</taxon>
        <taxon>Neoptera</taxon>
        <taxon>Endopterygota</taxon>
        <taxon>Coleoptera</taxon>
        <taxon>Polyphaga</taxon>
        <taxon>Cucujiformia</taxon>
        <taxon>Coccinelloidea</taxon>
        <taxon>Coccinellidae</taxon>
        <taxon>Epilachninae</taxon>
        <taxon>Epilachnini</taxon>
        <taxon>Henosepilachna</taxon>
    </lineage>
</organism>
<dbReference type="InterPro" id="IPR001828">
    <property type="entry name" value="ANF_lig-bd_rcpt"/>
</dbReference>
<keyword evidence="5" id="KW-0472">Membrane</keyword>
<feature type="domain" description="Receptor ligand binding region" evidence="7">
    <location>
        <begin position="2"/>
        <end position="273"/>
    </location>
</feature>
<dbReference type="SUPFAM" id="SSF53822">
    <property type="entry name" value="Periplasmic binding protein-like I"/>
    <property type="match status" value="1"/>
</dbReference>
<evidence type="ECO:0000256" key="3">
    <source>
        <dbReference type="ARBA" id="ARBA00022741"/>
    </source>
</evidence>
<keyword evidence="2" id="KW-0812">Transmembrane</keyword>
<dbReference type="GO" id="GO:0000166">
    <property type="term" value="F:nucleotide binding"/>
    <property type="evidence" value="ECO:0007669"/>
    <property type="project" value="UniProtKB-KW"/>
</dbReference>
<keyword evidence="4" id="KW-1133">Transmembrane helix</keyword>
<dbReference type="GO" id="GO:0005886">
    <property type="term" value="C:plasma membrane"/>
    <property type="evidence" value="ECO:0007669"/>
    <property type="project" value="TreeGrafter"/>
</dbReference>
<proteinExistence type="predicted"/>
<dbReference type="Gene3D" id="3.40.50.2300">
    <property type="match status" value="1"/>
</dbReference>
<dbReference type="EMBL" id="JARQZJ010000091">
    <property type="protein sequence ID" value="KAK9883749.1"/>
    <property type="molecule type" value="Genomic_DNA"/>
</dbReference>
<evidence type="ECO:0000256" key="1">
    <source>
        <dbReference type="ARBA" id="ARBA00004370"/>
    </source>
</evidence>
<evidence type="ECO:0000259" key="7">
    <source>
        <dbReference type="Pfam" id="PF01094"/>
    </source>
</evidence>
<reference evidence="8 9" key="1">
    <citation type="submission" date="2023-03" db="EMBL/GenBank/DDBJ databases">
        <title>Genome insight into feeding habits of ladybird beetles.</title>
        <authorList>
            <person name="Li H.-S."/>
            <person name="Huang Y.-H."/>
            <person name="Pang H."/>
        </authorList>
    </citation>
    <scope>NUCLEOTIDE SEQUENCE [LARGE SCALE GENOMIC DNA]</scope>
    <source>
        <strain evidence="8">SYSU_2023b</strain>
        <tissue evidence="8">Whole body</tissue>
    </source>
</reference>
<keyword evidence="3" id="KW-0547">Nucleotide-binding</keyword>
<evidence type="ECO:0000256" key="2">
    <source>
        <dbReference type="ARBA" id="ARBA00022692"/>
    </source>
</evidence>
<dbReference type="GO" id="GO:0001653">
    <property type="term" value="F:peptide receptor activity"/>
    <property type="evidence" value="ECO:0007669"/>
    <property type="project" value="TreeGrafter"/>
</dbReference>
<protein>
    <recommendedName>
        <fullName evidence="7">Receptor ligand binding region domain-containing protein</fullName>
    </recommendedName>
</protein>
<dbReference type="GO" id="GO:0004383">
    <property type="term" value="F:guanylate cyclase activity"/>
    <property type="evidence" value="ECO:0007669"/>
    <property type="project" value="TreeGrafter"/>
</dbReference>
<dbReference type="GO" id="GO:0007168">
    <property type="term" value="P:receptor guanylyl cyclase signaling pathway"/>
    <property type="evidence" value="ECO:0007669"/>
    <property type="project" value="TreeGrafter"/>
</dbReference>
<dbReference type="AlphaFoldDB" id="A0AAW1USD0"/>